<dbReference type="SUPFAM" id="SSF56784">
    <property type="entry name" value="HAD-like"/>
    <property type="match status" value="1"/>
</dbReference>
<comment type="caution">
    <text evidence="7">The sequence shown here is derived from an EMBL/GenBank/DDBJ whole genome shotgun (WGS) entry which is preliminary data.</text>
</comment>
<dbReference type="FunFam" id="3.40.50.1000:FF:000086">
    <property type="entry name" value="LD24878p"/>
    <property type="match status" value="1"/>
</dbReference>
<keyword evidence="8" id="KW-1185">Reference proteome</keyword>
<keyword evidence="3" id="KW-0378">Hydrolase</keyword>
<dbReference type="InterPro" id="IPR036412">
    <property type="entry name" value="HAD-like_sf"/>
</dbReference>
<gene>
    <name evidence="7" type="ORF">MEDL_54419</name>
</gene>
<evidence type="ECO:0000313" key="8">
    <source>
        <dbReference type="Proteomes" id="UP000683360"/>
    </source>
</evidence>
<evidence type="ECO:0000313" key="7">
    <source>
        <dbReference type="EMBL" id="CAG2242189.1"/>
    </source>
</evidence>
<keyword evidence="5" id="KW-0007">Acetylation</keyword>
<dbReference type="InterPro" id="IPR008380">
    <property type="entry name" value="HAD-SF_hydro_IG_5-nucl"/>
</dbReference>
<dbReference type="Gene3D" id="3.40.50.1000">
    <property type="entry name" value="HAD superfamily/HAD-like"/>
    <property type="match status" value="1"/>
</dbReference>
<reference evidence="7" key="1">
    <citation type="submission" date="2021-03" db="EMBL/GenBank/DDBJ databases">
        <authorList>
            <person name="Bekaert M."/>
        </authorList>
    </citation>
    <scope>NUCLEOTIDE SEQUENCE</scope>
</reference>
<dbReference type="Proteomes" id="UP000683360">
    <property type="component" value="Unassembled WGS sequence"/>
</dbReference>
<sequence length="203" mass="23013">MADKYTIGIAVATLRNNLCRGDWLFFPILKRNPEKFLQPCSDGVKQWLLELKKQGKVVFLMTSSAHDFATTVLKVVLGSDWQQYFDIFLFNAKKPAFFTDGNSFLGLDGHVETTPVTELQAKTCYSMGNHTDLMKFISQQTQRVKPKVVYFGDSLCSDSFPANNYAGWDVVLVLEEMEAEGYHLTPKDLECDDTATVKNEKRC</sequence>
<dbReference type="Pfam" id="PF05761">
    <property type="entry name" value="5_nucleotid"/>
    <property type="match status" value="1"/>
</dbReference>
<keyword evidence="2" id="KW-0479">Metal-binding</keyword>
<dbReference type="OrthoDB" id="6503940at2759"/>
<evidence type="ECO:0000256" key="2">
    <source>
        <dbReference type="ARBA" id="ARBA00022723"/>
    </source>
</evidence>
<evidence type="ECO:0000256" key="5">
    <source>
        <dbReference type="ARBA" id="ARBA00022990"/>
    </source>
</evidence>
<evidence type="ECO:0000256" key="1">
    <source>
        <dbReference type="ARBA" id="ARBA00009589"/>
    </source>
</evidence>
<organism evidence="7 8">
    <name type="scientific">Mytilus edulis</name>
    <name type="common">Blue mussel</name>
    <dbReference type="NCBI Taxonomy" id="6550"/>
    <lineage>
        <taxon>Eukaryota</taxon>
        <taxon>Metazoa</taxon>
        <taxon>Spiralia</taxon>
        <taxon>Lophotrochozoa</taxon>
        <taxon>Mollusca</taxon>
        <taxon>Bivalvia</taxon>
        <taxon>Autobranchia</taxon>
        <taxon>Pteriomorphia</taxon>
        <taxon>Mytilida</taxon>
        <taxon>Mytiloidea</taxon>
        <taxon>Mytilidae</taxon>
        <taxon>Mytilinae</taxon>
        <taxon>Mytilus</taxon>
    </lineage>
</organism>
<dbReference type="PANTHER" id="PTHR12103">
    <property type="entry name" value="5'-NUCLEOTIDASE DOMAIN-CONTAINING"/>
    <property type="match status" value="1"/>
</dbReference>
<evidence type="ECO:0000256" key="6">
    <source>
        <dbReference type="ARBA" id="ARBA00069357"/>
    </source>
</evidence>
<name>A0A8S3U705_MYTED</name>
<dbReference type="PANTHER" id="PTHR12103:SF38">
    <property type="entry name" value="5'-NUCLEOTIDASE DOMAIN-CONTAINING PROTEIN 1"/>
    <property type="match status" value="1"/>
</dbReference>
<dbReference type="AlphaFoldDB" id="A0A8S3U705"/>
<dbReference type="GO" id="GO:0046872">
    <property type="term" value="F:metal ion binding"/>
    <property type="evidence" value="ECO:0007669"/>
    <property type="project" value="UniProtKB-KW"/>
</dbReference>
<keyword evidence="4" id="KW-0460">Magnesium</keyword>
<dbReference type="GO" id="GO:0008253">
    <property type="term" value="F:5'-nucleotidase activity"/>
    <property type="evidence" value="ECO:0007669"/>
    <property type="project" value="TreeGrafter"/>
</dbReference>
<comment type="similarity">
    <text evidence="1">Belongs to the 5'(3')-deoxyribonucleotidase family.</text>
</comment>
<proteinExistence type="inferred from homology"/>
<dbReference type="EMBL" id="CAJPWZ010002637">
    <property type="protein sequence ID" value="CAG2242189.1"/>
    <property type="molecule type" value="Genomic_DNA"/>
</dbReference>
<protein>
    <recommendedName>
        <fullName evidence="6">5'-nucleotidase domain-containing protein 1</fullName>
    </recommendedName>
</protein>
<evidence type="ECO:0000256" key="4">
    <source>
        <dbReference type="ARBA" id="ARBA00022842"/>
    </source>
</evidence>
<evidence type="ECO:0000256" key="3">
    <source>
        <dbReference type="ARBA" id="ARBA00022801"/>
    </source>
</evidence>
<accession>A0A8S3U705</accession>
<dbReference type="InterPro" id="IPR023214">
    <property type="entry name" value="HAD_sf"/>
</dbReference>